<comment type="caution">
    <text evidence="1">The sequence shown here is derived from an EMBL/GenBank/DDBJ whole genome shotgun (WGS) entry which is preliminary data.</text>
</comment>
<sequence>MADEERYDTDGDGVTDVVYLDHNGDGYADEVRVDLNGDGVSDYTEYAGPFPTA</sequence>
<name>A0A8J3WS61_9ACTN</name>
<dbReference type="InterPro" id="IPR028974">
    <property type="entry name" value="TSP_type-3_rpt"/>
</dbReference>
<dbReference type="EMBL" id="BOOK01000013">
    <property type="protein sequence ID" value="GIH99980.1"/>
    <property type="molecule type" value="Genomic_DNA"/>
</dbReference>
<dbReference type="SUPFAM" id="SSF103647">
    <property type="entry name" value="TSP type-3 repeat"/>
    <property type="match status" value="1"/>
</dbReference>
<evidence type="ECO:0000313" key="1">
    <source>
        <dbReference type="EMBL" id="GIH99980.1"/>
    </source>
</evidence>
<proteinExistence type="predicted"/>
<dbReference type="GO" id="GO:0005509">
    <property type="term" value="F:calcium ion binding"/>
    <property type="evidence" value="ECO:0007669"/>
    <property type="project" value="InterPro"/>
</dbReference>
<evidence type="ECO:0000313" key="2">
    <source>
        <dbReference type="Proteomes" id="UP000634476"/>
    </source>
</evidence>
<protein>
    <recommendedName>
        <fullName evidence="3">EF-hand domain-containing protein</fullName>
    </recommendedName>
</protein>
<dbReference type="Proteomes" id="UP000634476">
    <property type="component" value="Unassembled WGS sequence"/>
</dbReference>
<reference evidence="1" key="1">
    <citation type="submission" date="2021-01" db="EMBL/GenBank/DDBJ databases">
        <title>Whole genome shotgun sequence of Planobispora takensis NBRC 109077.</title>
        <authorList>
            <person name="Komaki H."/>
            <person name="Tamura T."/>
        </authorList>
    </citation>
    <scope>NUCLEOTIDE SEQUENCE</scope>
    <source>
        <strain evidence="1">NBRC 109077</strain>
    </source>
</reference>
<keyword evidence="2" id="KW-1185">Reference proteome</keyword>
<accession>A0A8J3WS61</accession>
<gene>
    <name evidence="1" type="ORF">Pta02_19890</name>
</gene>
<dbReference type="AlphaFoldDB" id="A0A8J3WS61"/>
<evidence type="ECO:0008006" key="3">
    <source>
        <dbReference type="Google" id="ProtNLM"/>
    </source>
</evidence>
<organism evidence="1 2">
    <name type="scientific">Planobispora takensis</name>
    <dbReference type="NCBI Taxonomy" id="1367882"/>
    <lineage>
        <taxon>Bacteria</taxon>
        <taxon>Bacillati</taxon>
        <taxon>Actinomycetota</taxon>
        <taxon>Actinomycetes</taxon>
        <taxon>Streptosporangiales</taxon>
        <taxon>Streptosporangiaceae</taxon>
        <taxon>Planobispora</taxon>
    </lineage>
</organism>